<evidence type="ECO:0000313" key="2">
    <source>
        <dbReference type="EMBL" id="MBO0609873.1"/>
    </source>
</evidence>
<comment type="caution">
    <text evidence="2">The sequence shown here is derived from an EMBL/GenBank/DDBJ whole genome shotgun (WGS) entry which is preliminary data.</text>
</comment>
<feature type="transmembrane region" description="Helical" evidence="1">
    <location>
        <begin position="142"/>
        <end position="163"/>
    </location>
</feature>
<accession>A0ABS3IA40</accession>
<keyword evidence="3" id="KW-1185">Reference proteome</keyword>
<gene>
    <name evidence="2" type="ORF">J0911_12635</name>
</gene>
<keyword evidence="1" id="KW-1133">Transmembrane helix</keyword>
<keyword evidence="1" id="KW-0472">Membrane</keyword>
<evidence type="ECO:0000256" key="1">
    <source>
        <dbReference type="SAM" id="Phobius"/>
    </source>
</evidence>
<evidence type="ECO:0008006" key="4">
    <source>
        <dbReference type="Google" id="ProtNLM"/>
    </source>
</evidence>
<reference evidence="3" key="1">
    <citation type="submission" date="2023-07" db="EMBL/GenBank/DDBJ databases">
        <title>Myceligenerans salitolerans sp. nov., a halotolerant actinomycete isolated from a salt lake in Xinjiang, China.</title>
        <authorList>
            <person name="Guan T."/>
        </authorList>
    </citation>
    <scope>NUCLEOTIDE SEQUENCE [LARGE SCALE GENOMIC DNA]</scope>
    <source>
        <strain evidence="3">XHU 5031</strain>
    </source>
</reference>
<organism evidence="2 3">
    <name type="scientific">Myceligenerans salitolerans</name>
    <dbReference type="NCBI Taxonomy" id="1230528"/>
    <lineage>
        <taxon>Bacteria</taxon>
        <taxon>Bacillati</taxon>
        <taxon>Actinomycetota</taxon>
        <taxon>Actinomycetes</taxon>
        <taxon>Micrococcales</taxon>
        <taxon>Promicromonosporaceae</taxon>
        <taxon>Myceligenerans</taxon>
    </lineage>
</organism>
<dbReference type="Proteomes" id="UP000664617">
    <property type="component" value="Unassembled WGS sequence"/>
</dbReference>
<protein>
    <recommendedName>
        <fullName evidence="4">DUF2721 domain-containing protein</fullName>
    </recommendedName>
</protein>
<dbReference type="EMBL" id="JAFMPK010000045">
    <property type="protein sequence ID" value="MBO0609873.1"/>
    <property type="molecule type" value="Genomic_DNA"/>
</dbReference>
<dbReference type="RefSeq" id="WP_207275822.1">
    <property type="nucleotide sequence ID" value="NZ_JAFMPK010000045.1"/>
</dbReference>
<evidence type="ECO:0000313" key="3">
    <source>
        <dbReference type="Proteomes" id="UP000664617"/>
    </source>
</evidence>
<keyword evidence="1" id="KW-0812">Transmembrane</keyword>
<feature type="transmembrane region" description="Helical" evidence="1">
    <location>
        <begin position="110"/>
        <end position="130"/>
    </location>
</feature>
<sequence>MFADDLQPFFGLAAQVIPVLLILLVIESRYLATGALVTRLKAASKDGDEVVNSSYYKIVNLLHSKEFLAPESAESAEVRKIEKEIGGYLRSAQDAFRKQKRDTRGLRRRIRLSSGLVGVAIGVEINMIAATVFDLSANAEKVSAVIAVAVIAVMCLVALNALLGLDDESKSVPVEDVSEPE</sequence>
<name>A0ABS3IA40_9MICO</name>
<proteinExistence type="predicted"/>
<feature type="transmembrane region" description="Helical" evidence="1">
    <location>
        <begin position="6"/>
        <end position="26"/>
    </location>
</feature>